<evidence type="ECO:0000256" key="6">
    <source>
        <dbReference type="ARBA" id="ARBA00022989"/>
    </source>
</evidence>
<feature type="compositionally biased region" description="Gly residues" evidence="8">
    <location>
        <begin position="1148"/>
        <end position="1162"/>
    </location>
</feature>
<feature type="compositionally biased region" description="Basic and acidic residues" evidence="8">
    <location>
        <begin position="178"/>
        <end position="215"/>
    </location>
</feature>
<feature type="compositionally biased region" description="Basic and acidic residues" evidence="8">
    <location>
        <begin position="417"/>
        <end position="426"/>
    </location>
</feature>
<feature type="transmembrane region" description="Helical" evidence="9">
    <location>
        <begin position="922"/>
        <end position="946"/>
    </location>
</feature>
<evidence type="ECO:0000256" key="1">
    <source>
        <dbReference type="ARBA" id="ARBA00004651"/>
    </source>
</evidence>
<feature type="compositionally biased region" description="Low complexity" evidence="8">
    <location>
        <begin position="378"/>
        <end position="398"/>
    </location>
</feature>
<feature type="compositionally biased region" description="Basic and acidic residues" evidence="8">
    <location>
        <begin position="355"/>
        <end position="364"/>
    </location>
</feature>
<evidence type="ECO:0000313" key="11">
    <source>
        <dbReference type="Proteomes" id="UP000198802"/>
    </source>
</evidence>
<feature type="transmembrane region" description="Helical" evidence="9">
    <location>
        <begin position="879"/>
        <end position="902"/>
    </location>
</feature>
<protein>
    <submittedName>
        <fullName evidence="10">Putative peptidoglycan lipid II flippase</fullName>
    </submittedName>
</protein>
<feature type="compositionally biased region" description="Low complexity" evidence="8">
    <location>
        <begin position="536"/>
        <end position="546"/>
    </location>
</feature>
<dbReference type="Pfam" id="PF03023">
    <property type="entry name" value="MurJ"/>
    <property type="match status" value="1"/>
</dbReference>
<dbReference type="PANTHER" id="PTHR47019">
    <property type="entry name" value="LIPID II FLIPPASE MURJ"/>
    <property type="match status" value="1"/>
</dbReference>
<feature type="transmembrane region" description="Helical" evidence="9">
    <location>
        <begin position="981"/>
        <end position="1002"/>
    </location>
</feature>
<feature type="compositionally biased region" description="Basic and acidic residues" evidence="8">
    <location>
        <begin position="472"/>
        <end position="485"/>
    </location>
</feature>
<feature type="transmembrane region" description="Helical" evidence="9">
    <location>
        <begin position="953"/>
        <end position="975"/>
    </location>
</feature>
<feature type="transmembrane region" description="Helical" evidence="9">
    <location>
        <begin position="753"/>
        <end position="777"/>
    </location>
</feature>
<dbReference type="PANTHER" id="PTHR47019:SF1">
    <property type="entry name" value="LIPID II FLIPPASE MURJ"/>
    <property type="match status" value="1"/>
</dbReference>
<feature type="compositionally biased region" description="Gly residues" evidence="8">
    <location>
        <begin position="1090"/>
        <end position="1102"/>
    </location>
</feature>
<dbReference type="EMBL" id="FAOZ01000011">
    <property type="protein sequence ID" value="CUU57303.1"/>
    <property type="molecule type" value="Genomic_DNA"/>
</dbReference>
<dbReference type="CDD" id="cd13123">
    <property type="entry name" value="MATE_MurJ_like"/>
    <property type="match status" value="1"/>
</dbReference>
<feature type="compositionally biased region" description="Basic and acidic residues" evidence="8">
    <location>
        <begin position="1119"/>
        <end position="1147"/>
    </location>
</feature>
<feature type="region of interest" description="Disordered" evidence="8">
    <location>
        <begin position="1090"/>
        <end position="1199"/>
    </location>
</feature>
<dbReference type="GO" id="GO:0034204">
    <property type="term" value="P:lipid translocation"/>
    <property type="evidence" value="ECO:0007669"/>
    <property type="project" value="TreeGrafter"/>
</dbReference>
<feature type="compositionally biased region" description="Basic and acidic residues" evidence="8">
    <location>
        <begin position="253"/>
        <end position="266"/>
    </location>
</feature>
<feature type="region of interest" description="Disordered" evidence="8">
    <location>
        <begin position="1"/>
        <end position="485"/>
    </location>
</feature>
<feature type="transmembrane region" description="Helical" evidence="9">
    <location>
        <begin position="611"/>
        <end position="630"/>
    </location>
</feature>
<comment type="subcellular location">
    <subcellularLocation>
        <location evidence="1">Cell membrane</location>
        <topology evidence="1">Multi-pass membrane protein</topology>
    </subcellularLocation>
</comment>
<feature type="compositionally biased region" description="Pro residues" evidence="8">
    <location>
        <begin position="368"/>
        <end position="377"/>
    </location>
</feature>
<sequence length="1199" mass="126712">MGPYDGRGRRPSDDHHDDRPYRPAADDPYVVERYTGHGDDQYVNAPEPGTEAPPFPDARERPDSYRPNVARPAGDSAAHWDDPAQHRGRATQPPYEQQRDGWGPADGHLPPATRSRSSQDHDGTYGQGGYESAARYDPPRHSDQHGYDDPQAYRDQQAYDDPRRRSNQHGHGAGDGYGDQRRISDQRGYDDQRGYGDQRRNSDQRGHGDQRRLSDQRGYGPGAPGYDDGAGYGQPVPDQNAGHAGRAGYINRAEYEEYERSRRGDQARPPTDPGQARYPGGSSPTSRVPSGSAYPGGPPTPPAPARPPSPVAGHHNTGSPYDGGAGRITPYPGTSPKSYQVDDERISGYPADPRGPAERGEQTRRLPSAPPVPPPSEGGPATRAAHARTPAPGTAPRGHPVHHGEPTHHVGPAHDSGPMHHSEPSHHSGPMRHGEPVYLSEPTRHTGPPRNRPPAQPPVQPFEDLDEPPYEPVHDAAYEEPFEDVREGPFEEAYEDAYDDRTARLPPPSTAPPKARTPRPAAPARKGPPRQPPAPAGRRTTSTQTGRGTGTGSRKKAPAKSAGLGRASGIMAIGTIASRATGFLRTVAISAAIGVGVVSNAYTTANTTPNVLYDLLLGGILTSAVVPVLVRASKEDPDGGDGFASSLVTLTVLGLGAAVVLGMILAPEIIGIYMHGNDPAKKALATDLLRWFMPQVLFYGVGAVLGAILNTRQSFAAPMFAPVLNNLVVIATCVAFFLVPGDRPPTVDGITDAQTFVLAGGTTLGVIIMTVALLPTVRAVGFRYRPRLDLRHPGLRSAYQLAGWTLLYVLVSQLGFAVITNLTNDKHSEVTTIYQNAYQLFQLPYAIIGVSVVTALLPRMSNHAAAGKTALVREDLSTATRMTVTAIVPSALFLLALGRPIAVTIFNHGAVDVAGAVRIGDSLSAFAIALVPFALFQVQLRAFYAYRDSRTPALVNIGVVATNIVAALVLSHLAAPEHRAVVLPLGFALAYMIGLVATTVLLRRKLGGIDGNRVARVTTRVSVTAGIGAVLASVIADVVRDLLGHGWLGSGIAVVIGLVAGGLAFVVISVRSGLYEMTALMRMVGGKLGAGKGGAGKGGTSSGGRPAASRSSGPPRVPADQDRAREPRERREPREQRGRDAGGRDPGGRGPGGSRSGGGRGRSSGTDNSGRGGRGSGERGSRGSSGGRGGPPDPRRRPR</sequence>
<evidence type="ECO:0000256" key="8">
    <source>
        <dbReference type="SAM" id="MobiDB-lite"/>
    </source>
</evidence>
<name>A0A0S4QNT1_9ACTN</name>
<keyword evidence="4" id="KW-0133">Cell shape</keyword>
<dbReference type="NCBIfam" id="TIGR01695">
    <property type="entry name" value="murJ_mviN"/>
    <property type="match status" value="1"/>
</dbReference>
<gene>
    <name evidence="10" type="ORF">Ga0074812_111139</name>
</gene>
<evidence type="ECO:0000256" key="2">
    <source>
        <dbReference type="ARBA" id="ARBA00022475"/>
    </source>
</evidence>
<dbReference type="RefSeq" id="WP_091278635.1">
    <property type="nucleotide sequence ID" value="NZ_FAOZ01000011.1"/>
</dbReference>
<dbReference type="InterPro" id="IPR051050">
    <property type="entry name" value="Lipid_II_flippase_MurJ/MviN"/>
</dbReference>
<dbReference type="PRINTS" id="PR01806">
    <property type="entry name" value="VIRFACTRMVIN"/>
</dbReference>
<keyword evidence="5" id="KW-0573">Peptidoglycan synthesis</keyword>
<feature type="region of interest" description="Disordered" evidence="8">
    <location>
        <begin position="498"/>
        <end position="563"/>
    </location>
</feature>
<feature type="compositionally biased region" description="Pro residues" evidence="8">
    <location>
        <begin position="450"/>
        <end position="460"/>
    </location>
</feature>
<dbReference type="GO" id="GO:0015648">
    <property type="term" value="F:lipid-linked peptidoglycan transporter activity"/>
    <property type="evidence" value="ECO:0007669"/>
    <property type="project" value="TreeGrafter"/>
</dbReference>
<dbReference type="GO" id="GO:0009252">
    <property type="term" value="P:peptidoglycan biosynthetic process"/>
    <property type="evidence" value="ECO:0007669"/>
    <property type="project" value="UniProtKB-KW"/>
</dbReference>
<feature type="compositionally biased region" description="Pro residues" evidence="8">
    <location>
        <begin position="296"/>
        <end position="310"/>
    </location>
</feature>
<dbReference type="AlphaFoldDB" id="A0A0S4QNT1"/>
<feature type="compositionally biased region" description="Low complexity" evidence="8">
    <location>
        <begin position="512"/>
        <end position="525"/>
    </location>
</feature>
<feature type="transmembrane region" description="Helical" evidence="9">
    <location>
        <begin position="839"/>
        <end position="858"/>
    </location>
</feature>
<feature type="transmembrane region" description="Helical" evidence="9">
    <location>
        <begin position="642"/>
        <end position="666"/>
    </location>
</feature>
<dbReference type="GO" id="GO:0008360">
    <property type="term" value="P:regulation of cell shape"/>
    <property type="evidence" value="ECO:0007669"/>
    <property type="project" value="UniProtKB-KW"/>
</dbReference>
<feature type="compositionally biased region" description="Gly residues" evidence="8">
    <location>
        <begin position="219"/>
        <end position="232"/>
    </location>
</feature>
<keyword evidence="6 9" id="KW-1133">Transmembrane helix</keyword>
<dbReference type="Proteomes" id="UP000198802">
    <property type="component" value="Unassembled WGS sequence"/>
</dbReference>
<keyword evidence="3 9" id="KW-0812">Transmembrane</keyword>
<feature type="compositionally biased region" description="Low complexity" evidence="8">
    <location>
        <begin position="1103"/>
        <end position="1114"/>
    </location>
</feature>
<evidence type="ECO:0000256" key="7">
    <source>
        <dbReference type="ARBA" id="ARBA00023136"/>
    </source>
</evidence>
<evidence type="ECO:0000256" key="9">
    <source>
        <dbReference type="SAM" id="Phobius"/>
    </source>
</evidence>
<feature type="compositionally biased region" description="Basic and acidic residues" evidence="8">
    <location>
        <begin position="137"/>
        <end position="152"/>
    </location>
</feature>
<feature type="transmembrane region" description="Helical" evidence="9">
    <location>
        <begin position="1047"/>
        <end position="1074"/>
    </location>
</feature>
<feature type="transmembrane region" description="Helical" evidence="9">
    <location>
        <begin position="691"/>
        <end position="711"/>
    </location>
</feature>
<feature type="transmembrane region" description="Helical" evidence="9">
    <location>
        <begin position="723"/>
        <end position="741"/>
    </location>
</feature>
<evidence type="ECO:0000256" key="5">
    <source>
        <dbReference type="ARBA" id="ARBA00022984"/>
    </source>
</evidence>
<organism evidence="10 11">
    <name type="scientific">Parafrankia irregularis</name>
    <dbReference type="NCBI Taxonomy" id="795642"/>
    <lineage>
        <taxon>Bacteria</taxon>
        <taxon>Bacillati</taxon>
        <taxon>Actinomycetota</taxon>
        <taxon>Actinomycetes</taxon>
        <taxon>Frankiales</taxon>
        <taxon>Frankiaceae</taxon>
        <taxon>Parafrankia</taxon>
    </lineage>
</organism>
<keyword evidence="11" id="KW-1185">Reference proteome</keyword>
<evidence type="ECO:0000313" key="10">
    <source>
        <dbReference type="EMBL" id="CUU57303.1"/>
    </source>
</evidence>
<feature type="transmembrane region" description="Helical" evidence="9">
    <location>
        <begin position="1014"/>
        <end position="1035"/>
    </location>
</feature>
<dbReference type="GO" id="GO:0005886">
    <property type="term" value="C:plasma membrane"/>
    <property type="evidence" value="ECO:0007669"/>
    <property type="project" value="UniProtKB-SubCell"/>
</dbReference>
<accession>A0A0S4QNT1</accession>
<dbReference type="InterPro" id="IPR004268">
    <property type="entry name" value="MurJ"/>
</dbReference>
<keyword evidence="2" id="KW-1003">Cell membrane</keyword>
<feature type="compositionally biased region" description="Basic and acidic residues" evidence="8">
    <location>
        <begin position="1"/>
        <end position="25"/>
    </location>
</feature>
<evidence type="ECO:0000256" key="3">
    <source>
        <dbReference type="ARBA" id="ARBA00022692"/>
    </source>
</evidence>
<evidence type="ECO:0000256" key="4">
    <source>
        <dbReference type="ARBA" id="ARBA00022960"/>
    </source>
</evidence>
<proteinExistence type="predicted"/>
<reference evidence="11" key="1">
    <citation type="submission" date="2015-11" db="EMBL/GenBank/DDBJ databases">
        <authorList>
            <person name="Varghese N."/>
        </authorList>
    </citation>
    <scope>NUCLEOTIDE SEQUENCE [LARGE SCALE GENOMIC DNA]</scope>
    <source>
        <strain evidence="11">DSM 45899</strain>
    </source>
</reference>
<keyword evidence="7 9" id="KW-0472">Membrane</keyword>
<feature type="transmembrane region" description="Helical" evidence="9">
    <location>
        <begin position="798"/>
        <end position="819"/>
    </location>
</feature>